<reference evidence="2 3" key="1">
    <citation type="submission" date="2020-01" db="EMBL/GenBank/DDBJ databases">
        <title>The draft genome sequence of Corallococcus exiguus DSM 14696.</title>
        <authorList>
            <person name="Zhang X."/>
            <person name="Zhu H."/>
        </authorList>
    </citation>
    <scope>NUCLEOTIDE SEQUENCE [LARGE SCALE GENOMIC DNA]</scope>
    <source>
        <strain evidence="2 3">DSM 14696</strain>
    </source>
</reference>
<comment type="caution">
    <text evidence="2">The sequence shown here is derived from an EMBL/GenBank/DDBJ whole genome shotgun (WGS) entry which is preliminary data.</text>
</comment>
<organism evidence="2 3">
    <name type="scientific">Corallococcus exiguus</name>
    <dbReference type="NCBI Taxonomy" id="83462"/>
    <lineage>
        <taxon>Bacteria</taxon>
        <taxon>Pseudomonadati</taxon>
        <taxon>Myxococcota</taxon>
        <taxon>Myxococcia</taxon>
        <taxon>Myxococcales</taxon>
        <taxon>Cystobacterineae</taxon>
        <taxon>Myxococcaceae</taxon>
        <taxon>Corallococcus</taxon>
    </lineage>
</organism>
<dbReference type="SUPFAM" id="SSF56209">
    <property type="entry name" value="Nitrile hydratase alpha chain"/>
    <property type="match status" value="1"/>
</dbReference>
<dbReference type="RefSeq" id="WP_158624421.1">
    <property type="nucleotide sequence ID" value="NZ_CBCSLE010000070.1"/>
</dbReference>
<proteinExistence type="predicted"/>
<dbReference type="AlphaFoldDB" id="A0A7X4Y6M6"/>
<protein>
    <submittedName>
        <fullName evidence="2">NHLP leader peptide family natural product</fullName>
    </submittedName>
</protein>
<evidence type="ECO:0000313" key="2">
    <source>
        <dbReference type="EMBL" id="NBC38752.1"/>
    </source>
</evidence>
<evidence type="ECO:0000313" key="3">
    <source>
        <dbReference type="Proteomes" id="UP000537825"/>
    </source>
</evidence>
<dbReference type="EMBL" id="JAAAPK010000001">
    <property type="protein sequence ID" value="NBC38752.1"/>
    <property type="molecule type" value="Genomic_DNA"/>
</dbReference>
<dbReference type="Gene3D" id="3.90.330.10">
    <property type="entry name" value="Nitrile hydratase alpha /Thiocyanate hydrolase gamma"/>
    <property type="match status" value="1"/>
</dbReference>
<evidence type="ECO:0000256" key="1">
    <source>
        <dbReference type="SAM" id="MobiDB-lite"/>
    </source>
</evidence>
<keyword evidence="3" id="KW-1185">Reference proteome</keyword>
<sequence length="89" mass="10140">MERHWESPWQALKVAIARRARVDPLFRMKLLATPRRVIKEVLGVDLPPGIALHMKEEAPRTLYLTVPPSAEPPRGRSRGRARSRQGGRP</sequence>
<dbReference type="GO" id="GO:0046914">
    <property type="term" value="F:transition metal ion binding"/>
    <property type="evidence" value="ECO:0007669"/>
    <property type="project" value="InterPro"/>
</dbReference>
<gene>
    <name evidence="2" type="ORF">GTZ93_02855</name>
</gene>
<name>A0A7X4Y6M6_9BACT</name>
<dbReference type="InterPro" id="IPR036648">
    <property type="entry name" value="CN_Hdrase_a/SCN_Hdrase_g_sf"/>
</dbReference>
<dbReference type="Proteomes" id="UP000537825">
    <property type="component" value="Unassembled WGS sequence"/>
</dbReference>
<feature type="compositionally biased region" description="Basic residues" evidence="1">
    <location>
        <begin position="75"/>
        <end position="89"/>
    </location>
</feature>
<accession>A0A7X4Y6M6</accession>
<feature type="region of interest" description="Disordered" evidence="1">
    <location>
        <begin position="63"/>
        <end position="89"/>
    </location>
</feature>
<dbReference type="GO" id="GO:0003824">
    <property type="term" value="F:catalytic activity"/>
    <property type="evidence" value="ECO:0007669"/>
    <property type="project" value="InterPro"/>
</dbReference>